<proteinExistence type="inferred from homology"/>
<dbReference type="Pfam" id="PF17801">
    <property type="entry name" value="Melibiase_C"/>
    <property type="match status" value="1"/>
</dbReference>
<dbReference type="RefSeq" id="WP_161053739.1">
    <property type="nucleotide sequence ID" value="NZ_WWCT01000002.1"/>
</dbReference>
<dbReference type="SUPFAM" id="SSF52266">
    <property type="entry name" value="SGNH hydrolase"/>
    <property type="match status" value="1"/>
</dbReference>
<evidence type="ECO:0000256" key="3">
    <source>
        <dbReference type="ARBA" id="ARBA00022801"/>
    </source>
</evidence>
<dbReference type="Pfam" id="PF13472">
    <property type="entry name" value="Lipase_GDSL_2"/>
    <property type="match status" value="1"/>
</dbReference>
<dbReference type="CDD" id="cd14792">
    <property type="entry name" value="GH27"/>
    <property type="match status" value="1"/>
</dbReference>
<dbReference type="InterPro" id="IPR013830">
    <property type="entry name" value="SGNH_hydro"/>
</dbReference>
<dbReference type="EMBL" id="WWCT01000002">
    <property type="protein sequence ID" value="MYN25650.1"/>
    <property type="molecule type" value="Genomic_DNA"/>
</dbReference>
<evidence type="ECO:0000256" key="2">
    <source>
        <dbReference type="ARBA" id="ARBA00022729"/>
    </source>
</evidence>
<evidence type="ECO:0000256" key="4">
    <source>
        <dbReference type="ARBA" id="ARBA00023295"/>
    </source>
</evidence>
<organism evidence="9 10">
    <name type="scientific">Duganella levis</name>
    <dbReference type="NCBI Taxonomy" id="2692169"/>
    <lineage>
        <taxon>Bacteria</taxon>
        <taxon>Pseudomonadati</taxon>
        <taxon>Pseudomonadota</taxon>
        <taxon>Betaproteobacteria</taxon>
        <taxon>Burkholderiales</taxon>
        <taxon>Oxalobacteraceae</taxon>
        <taxon>Telluria group</taxon>
        <taxon>Duganella</taxon>
    </lineage>
</organism>
<feature type="domain" description="Alpha galactosidase C-terminal" evidence="8">
    <location>
        <begin position="311"/>
        <end position="396"/>
    </location>
</feature>
<keyword evidence="3 5" id="KW-0378">Hydrolase</keyword>
<dbReference type="PRINTS" id="PR00740">
    <property type="entry name" value="GLHYDRLASE27"/>
</dbReference>
<dbReference type="Pfam" id="PF16499">
    <property type="entry name" value="Melibiase_2"/>
    <property type="match status" value="1"/>
</dbReference>
<keyword evidence="2 6" id="KW-0732">Signal</keyword>
<dbReference type="PROSITE" id="PS00512">
    <property type="entry name" value="ALPHA_GALACTOSIDASE"/>
    <property type="match status" value="1"/>
</dbReference>
<dbReference type="InterPro" id="IPR041233">
    <property type="entry name" value="Melibiase_C"/>
</dbReference>
<evidence type="ECO:0000256" key="6">
    <source>
        <dbReference type="SAM" id="SignalP"/>
    </source>
</evidence>
<dbReference type="InterPro" id="IPR013785">
    <property type="entry name" value="Aldolase_TIM"/>
</dbReference>
<evidence type="ECO:0000313" key="9">
    <source>
        <dbReference type="EMBL" id="MYN25650.1"/>
    </source>
</evidence>
<feature type="signal peptide" evidence="6">
    <location>
        <begin position="1"/>
        <end position="18"/>
    </location>
</feature>
<sequence length="633" mass="70765">MKRLLILLALLVGANVHAQKFDGLANTPQMGWNSWNSFACDINEQLIRDTADAMVKLGLKDAGYQYVNIDDCWHGQRDKDGFIHPDPQRFPSGMKALADYVHSKGLKLGIYSDAGATTCGGKPGSRGHEYQDALTYAAWGIDYVKYDWCDSKGLNPVGSYTTMRDAIRAAGRPMLFSMCEWGDNKPWEWARDIGHSWRTTADIYPCWDCELSHDSFSRLGVMRILDKQAGLRKYAGPGHWNDMDMLEVGMGMSEDEDRAHFALWAMLASPLILGNDLRKMPESTRRILANKDVIAISQDKAGIQAWKFLSTGQLEYWARPLANGEWALLVLNRGEQAVTLNYDWKAHSINDDVSKREVDFNKAVYNWRDVWGGKSGDTSRKLDAKLAPHSVLLLRLSAAQTNAAQAGAQVAALDGGACGTTPAPRQRDYPWMSRERWQQTFKEDIAVADKGDVDLLFIGDSITEGWNQKIFTSAFDGWKTANFGIGGDHTGNVLWRLQNGHAEKLHPKLVVLTIGVNNFGFCRATPEQAFDGVKLVVERLRNLYPDARILLNAVLPNGQSPQSIERTRVVALNRMAATLNDGQHVFYQDYGLHFLQANGDMSAEVMGDFLHPTAKGYQIWADAMLPDVRKLME</sequence>
<accession>A0ABW9VVN1</accession>
<dbReference type="PANTHER" id="PTHR11452">
    <property type="entry name" value="ALPHA-GALACTOSIDASE/ALPHA-N-ACETYLGALACTOSAMINIDASE"/>
    <property type="match status" value="1"/>
</dbReference>
<feature type="chain" id="PRO_5045342068" description="Alpha-galactosidase" evidence="6">
    <location>
        <begin position="19"/>
        <end position="633"/>
    </location>
</feature>
<name>A0ABW9VVN1_9BURK</name>
<evidence type="ECO:0000259" key="8">
    <source>
        <dbReference type="Pfam" id="PF17801"/>
    </source>
</evidence>
<comment type="caution">
    <text evidence="9">The sequence shown here is derived from an EMBL/GenBank/DDBJ whole genome shotgun (WGS) entry which is preliminary data.</text>
</comment>
<dbReference type="PANTHER" id="PTHR11452:SF75">
    <property type="entry name" value="ALPHA-GALACTOSIDASE MEL1"/>
    <property type="match status" value="1"/>
</dbReference>
<dbReference type="Gene3D" id="3.40.50.1110">
    <property type="entry name" value="SGNH hydrolase"/>
    <property type="match status" value="1"/>
</dbReference>
<protein>
    <recommendedName>
        <fullName evidence="5">Alpha-galactosidase</fullName>
        <ecNumber evidence="5">3.2.1.22</ecNumber>
    </recommendedName>
    <alternativeName>
        <fullName evidence="5">Melibiase</fullName>
    </alternativeName>
</protein>
<dbReference type="Proteomes" id="UP000642144">
    <property type="component" value="Unassembled WGS sequence"/>
</dbReference>
<dbReference type="EC" id="3.2.1.22" evidence="5"/>
<feature type="domain" description="SGNH hydrolase-type esterase" evidence="7">
    <location>
        <begin position="457"/>
        <end position="619"/>
    </location>
</feature>
<dbReference type="InterPro" id="IPR017853">
    <property type="entry name" value="GH"/>
</dbReference>
<dbReference type="InterPro" id="IPR002241">
    <property type="entry name" value="Glyco_hydro_27"/>
</dbReference>
<gene>
    <name evidence="9" type="ORF">GTP69_04470</name>
</gene>
<dbReference type="InterPro" id="IPR013780">
    <property type="entry name" value="Glyco_hydro_b"/>
</dbReference>
<evidence type="ECO:0000313" key="10">
    <source>
        <dbReference type="Proteomes" id="UP000642144"/>
    </source>
</evidence>
<keyword evidence="5" id="KW-1015">Disulfide bond</keyword>
<keyword evidence="4 5" id="KW-0326">Glycosidase</keyword>
<dbReference type="InterPro" id="IPR000111">
    <property type="entry name" value="Glyco_hydro_27/36_CS"/>
</dbReference>
<dbReference type="Gene3D" id="2.60.40.1180">
    <property type="entry name" value="Golgi alpha-mannosidase II"/>
    <property type="match status" value="1"/>
</dbReference>
<dbReference type="Gene3D" id="3.20.20.70">
    <property type="entry name" value="Aldolase class I"/>
    <property type="match status" value="1"/>
</dbReference>
<keyword evidence="10" id="KW-1185">Reference proteome</keyword>
<comment type="catalytic activity">
    <reaction evidence="5">
        <text>Hydrolysis of terminal, non-reducing alpha-D-galactose residues in alpha-D-galactosides, including galactose oligosaccharides, galactomannans and galactolipids.</text>
        <dbReference type="EC" id="3.2.1.22"/>
    </reaction>
</comment>
<evidence type="ECO:0000256" key="1">
    <source>
        <dbReference type="ARBA" id="ARBA00009743"/>
    </source>
</evidence>
<evidence type="ECO:0000259" key="7">
    <source>
        <dbReference type="Pfam" id="PF13472"/>
    </source>
</evidence>
<dbReference type="SUPFAM" id="SSF51445">
    <property type="entry name" value="(Trans)glycosidases"/>
    <property type="match status" value="1"/>
</dbReference>
<dbReference type="InterPro" id="IPR036514">
    <property type="entry name" value="SGNH_hydro_sf"/>
</dbReference>
<evidence type="ECO:0000256" key="5">
    <source>
        <dbReference type="RuleBase" id="RU361168"/>
    </source>
</evidence>
<reference evidence="9 10" key="1">
    <citation type="submission" date="2019-12" db="EMBL/GenBank/DDBJ databases">
        <title>Novel species isolated from a subtropical stream in China.</title>
        <authorList>
            <person name="Lu H."/>
        </authorList>
    </citation>
    <scope>NUCLEOTIDE SEQUENCE [LARGE SCALE GENOMIC DNA]</scope>
    <source>
        <strain evidence="9 10">CY42W</strain>
    </source>
</reference>
<comment type="similarity">
    <text evidence="1 5">Belongs to the glycosyl hydrolase 27 family.</text>
</comment>
<dbReference type="SUPFAM" id="SSF51011">
    <property type="entry name" value="Glycosyl hydrolase domain"/>
    <property type="match status" value="1"/>
</dbReference>